<dbReference type="OrthoDB" id="1933277at2759"/>
<sequence length="149" mass="17402">MAHCRRMIHCSNRYFYSDCSLEEGVVIDTIFSRIMGVTSAKEACNTLQEEFQGSAKVCASKFQTLQCEFELIKMKEYHTIEEYYSKIKEIVSQMKTYRENILYKKIVEKILISIPHKYVAIVTTIEQIKDLSTLSVIELMNSLEAYEEK</sequence>
<reference evidence="1" key="1">
    <citation type="submission" date="2018-05" db="EMBL/GenBank/DDBJ databases">
        <title>Draft genome of Mucuna pruriens seed.</title>
        <authorList>
            <person name="Nnadi N.E."/>
            <person name="Vos R."/>
            <person name="Hasami M.H."/>
            <person name="Devisetty U.K."/>
            <person name="Aguiy J.C."/>
        </authorList>
    </citation>
    <scope>NUCLEOTIDE SEQUENCE [LARGE SCALE GENOMIC DNA]</scope>
    <source>
        <strain evidence="1">JCA_2017</strain>
    </source>
</reference>
<organism evidence="1 2">
    <name type="scientific">Mucuna pruriens</name>
    <name type="common">Velvet bean</name>
    <name type="synonym">Dolichos pruriens</name>
    <dbReference type="NCBI Taxonomy" id="157652"/>
    <lineage>
        <taxon>Eukaryota</taxon>
        <taxon>Viridiplantae</taxon>
        <taxon>Streptophyta</taxon>
        <taxon>Embryophyta</taxon>
        <taxon>Tracheophyta</taxon>
        <taxon>Spermatophyta</taxon>
        <taxon>Magnoliopsida</taxon>
        <taxon>eudicotyledons</taxon>
        <taxon>Gunneridae</taxon>
        <taxon>Pentapetalae</taxon>
        <taxon>rosids</taxon>
        <taxon>fabids</taxon>
        <taxon>Fabales</taxon>
        <taxon>Fabaceae</taxon>
        <taxon>Papilionoideae</taxon>
        <taxon>50 kb inversion clade</taxon>
        <taxon>NPAAA clade</taxon>
        <taxon>indigoferoid/millettioid clade</taxon>
        <taxon>Phaseoleae</taxon>
        <taxon>Mucuna</taxon>
    </lineage>
</organism>
<comment type="caution">
    <text evidence="1">The sequence shown here is derived from an EMBL/GenBank/DDBJ whole genome shotgun (WGS) entry which is preliminary data.</text>
</comment>
<protein>
    <submittedName>
        <fullName evidence="1">Uncharacterized protein</fullName>
    </submittedName>
</protein>
<feature type="non-terminal residue" evidence="1">
    <location>
        <position position="1"/>
    </location>
</feature>
<dbReference type="PANTHER" id="PTHR35317">
    <property type="entry name" value="OS04G0629600 PROTEIN"/>
    <property type="match status" value="1"/>
</dbReference>
<dbReference type="PANTHER" id="PTHR35317:SF35">
    <property type="entry name" value="DUF4219 DOMAIN-CONTAINING PROTEIN"/>
    <property type="match status" value="1"/>
</dbReference>
<keyword evidence="2" id="KW-1185">Reference proteome</keyword>
<proteinExistence type="predicted"/>
<dbReference type="AlphaFoldDB" id="A0A371E858"/>
<gene>
    <name evidence="1" type="ORF">CR513_59476</name>
</gene>
<accession>A0A371E858</accession>
<dbReference type="Proteomes" id="UP000257109">
    <property type="component" value="Unassembled WGS sequence"/>
</dbReference>
<evidence type="ECO:0000313" key="2">
    <source>
        <dbReference type="Proteomes" id="UP000257109"/>
    </source>
</evidence>
<dbReference type="Pfam" id="PF14223">
    <property type="entry name" value="Retrotran_gag_2"/>
    <property type="match status" value="1"/>
</dbReference>
<evidence type="ECO:0000313" key="1">
    <source>
        <dbReference type="EMBL" id="RDX62212.1"/>
    </source>
</evidence>
<name>A0A371E858_MUCPR</name>
<dbReference type="EMBL" id="QJKJ01015627">
    <property type="protein sequence ID" value="RDX62212.1"/>
    <property type="molecule type" value="Genomic_DNA"/>
</dbReference>